<dbReference type="PROSITE" id="PS50994">
    <property type="entry name" value="INTEGRASE"/>
    <property type="match status" value="1"/>
</dbReference>
<protein>
    <recommendedName>
        <fullName evidence="1">Integrase catalytic domain-containing protein</fullName>
    </recommendedName>
</protein>
<dbReference type="SUPFAM" id="SSF53098">
    <property type="entry name" value="Ribonuclease H-like"/>
    <property type="match status" value="1"/>
</dbReference>
<name>A0A455SFN6_9CHLR</name>
<dbReference type="GO" id="GO:0015074">
    <property type="term" value="P:DNA integration"/>
    <property type="evidence" value="ECO:0007669"/>
    <property type="project" value="InterPro"/>
</dbReference>
<dbReference type="EMBL" id="AP019376">
    <property type="protein sequence ID" value="BBH88149.1"/>
    <property type="molecule type" value="Genomic_DNA"/>
</dbReference>
<evidence type="ECO:0000259" key="1">
    <source>
        <dbReference type="PROSITE" id="PS50994"/>
    </source>
</evidence>
<organism evidence="2">
    <name type="scientific">Thermosporothrix sp. COM3</name>
    <dbReference type="NCBI Taxonomy" id="2490863"/>
    <lineage>
        <taxon>Bacteria</taxon>
        <taxon>Bacillati</taxon>
        <taxon>Chloroflexota</taxon>
        <taxon>Ktedonobacteria</taxon>
        <taxon>Ktedonobacterales</taxon>
        <taxon>Thermosporotrichaceae</taxon>
        <taxon>Thermosporothrix</taxon>
    </lineage>
</organism>
<evidence type="ECO:0000313" key="3">
    <source>
        <dbReference type="EMBL" id="BBH87286.1"/>
    </source>
</evidence>
<dbReference type="EMBL" id="AP019376">
    <property type="protein sequence ID" value="BBH88146.1"/>
    <property type="molecule type" value="Genomic_DNA"/>
</dbReference>
<dbReference type="Pfam" id="PF00665">
    <property type="entry name" value="rve"/>
    <property type="match status" value="1"/>
</dbReference>
<dbReference type="EMBL" id="AP019376">
    <property type="protein sequence ID" value="BBH87283.1"/>
    <property type="molecule type" value="Genomic_DNA"/>
</dbReference>
<accession>A0A455SFN6</accession>
<dbReference type="InterPro" id="IPR012337">
    <property type="entry name" value="RNaseH-like_sf"/>
</dbReference>
<sequence length="253" mass="29335">MDVRDLDMHRLGGGMVYCISVLENFSRAMLASAISRKQENEAFFAVVYDAIRHFGLPEALVSDNGTIFTSHDTRWTCEHLDIEKREIKQGRPYQNSRAAAFGMQRRMADWSFESAQTREDFLAAHDKWMRDDNYQRPFAHEKRDDGCHSPAAVLQWMNGVQPEPELGEQAFSAMCETRRLNKAGYARFRNFLLYGERNLAEETVQVDSLQDGLMLDSNQERLSRHSVEWAPDDHHFPRVGYPRLYDHRSLSAQ</sequence>
<feature type="domain" description="Integrase catalytic" evidence="1">
    <location>
        <begin position="1"/>
        <end position="158"/>
    </location>
</feature>
<gene>
    <name evidence="2" type="ORF">KTC_20340</name>
    <name evidence="3" type="ORF">KTC_20370</name>
    <name evidence="4" type="ORF">KTC_28970</name>
    <name evidence="5" type="ORF">KTC_29000</name>
</gene>
<dbReference type="EMBL" id="AP019376">
    <property type="protein sequence ID" value="BBH87286.1"/>
    <property type="molecule type" value="Genomic_DNA"/>
</dbReference>
<dbReference type="GO" id="GO:0003676">
    <property type="term" value="F:nucleic acid binding"/>
    <property type="evidence" value="ECO:0007669"/>
    <property type="project" value="InterPro"/>
</dbReference>
<evidence type="ECO:0000313" key="4">
    <source>
        <dbReference type="EMBL" id="BBH88146.1"/>
    </source>
</evidence>
<dbReference type="InterPro" id="IPR036397">
    <property type="entry name" value="RNaseH_sf"/>
</dbReference>
<reference evidence="2" key="1">
    <citation type="submission" date="2018-12" db="EMBL/GenBank/DDBJ databases">
        <title>Novel natural products biosynthetic potential of the class Ktedonobacteria.</title>
        <authorList>
            <person name="Zheng Y."/>
            <person name="Saitou A."/>
            <person name="Wang C.M."/>
            <person name="Toyoda A."/>
            <person name="Minakuchi Y."/>
            <person name="Sekiguchi Y."/>
            <person name="Ueda K."/>
            <person name="Takano H."/>
            <person name="Sakai Y."/>
            <person name="Yokota A."/>
            <person name="Yabe S."/>
        </authorList>
    </citation>
    <scope>NUCLEOTIDE SEQUENCE</scope>
    <source>
        <strain evidence="2">COM3</strain>
    </source>
</reference>
<dbReference type="Gene3D" id="3.30.420.10">
    <property type="entry name" value="Ribonuclease H-like superfamily/Ribonuclease H"/>
    <property type="match status" value="1"/>
</dbReference>
<dbReference type="InterPro" id="IPR001584">
    <property type="entry name" value="Integrase_cat-core"/>
</dbReference>
<proteinExistence type="predicted"/>
<evidence type="ECO:0000313" key="2">
    <source>
        <dbReference type="EMBL" id="BBH87283.1"/>
    </source>
</evidence>
<dbReference type="AlphaFoldDB" id="A0A455SFN6"/>
<evidence type="ECO:0000313" key="5">
    <source>
        <dbReference type="EMBL" id="BBH88149.1"/>
    </source>
</evidence>